<feature type="region of interest" description="Disordered" evidence="1">
    <location>
        <begin position="1"/>
        <end position="37"/>
    </location>
</feature>
<name>A0A6A6VRD2_9PLEO</name>
<evidence type="ECO:0000313" key="3">
    <source>
        <dbReference type="Proteomes" id="UP000799440"/>
    </source>
</evidence>
<accession>A0A6A6VRD2</accession>
<sequence length="229" mass="24782">MKRHGALRPTPAVSTWHSSRPLSTLPPPLPPPPHSHAAAESWPLLDGRIHCRATIVSLRLTRYTARCRVATLLLGPPYRPIPLGREGACIIRLTRYPLAGLGTWSNRHHCSHSATGTLHAHSLDYRAAPDRVGRFRAHRFPCPTSNRCSTGLRLQSVGPALGAAVEIQARVFSVPRHACSPSCVRPVALSPRPSPAETCSSRDEEAAGVACIESAFLTVSNDDNSHRAC</sequence>
<dbReference type="AlphaFoldDB" id="A0A6A6VRD2"/>
<dbReference type="Proteomes" id="UP000799440">
    <property type="component" value="Unassembled WGS sequence"/>
</dbReference>
<organism evidence="2 3">
    <name type="scientific">Sporormia fimetaria CBS 119925</name>
    <dbReference type="NCBI Taxonomy" id="1340428"/>
    <lineage>
        <taxon>Eukaryota</taxon>
        <taxon>Fungi</taxon>
        <taxon>Dikarya</taxon>
        <taxon>Ascomycota</taxon>
        <taxon>Pezizomycotina</taxon>
        <taxon>Dothideomycetes</taxon>
        <taxon>Pleosporomycetidae</taxon>
        <taxon>Pleosporales</taxon>
        <taxon>Sporormiaceae</taxon>
        <taxon>Sporormia</taxon>
    </lineage>
</organism>
<gene>
    <name evidence="2" type="ORF">M011DRAFT_17227</name>
</gene>
<evidence type="ECO:0000256" key="1">
    <source>
        <dbReference type="SAM" id="MobiDB-lite"/>
    </source>
</evidence>
<protein>
    <submittedName>
        <fullName evidence="2">Uncharacterized protein</fullName>
    </submittedName>
</protein>
<reference evidence="2" key="1">
    <citation type="journal article" date="2020" name="Stud. Mycol.">
        <title>101 Dothideomycetes genomes: a test case for predicting lifestyles and emergence of pathogens.</title>
        <authorList>
            <person name="Haridas S."/>
            <person name="Albert R."/>
            <person name="Binder M."/>
            <person name="Bloem J."/>
            <person name="Labutti K."/>
            <person name="Salamov A."/>
            <person name="Andreopoulos B."/>
            <person name="Baker S."/>
            <person name="Barry K."/>
            <person name="Bills G."/>
            <person name="Bluhm B."/>
            <person name="Cannon C."/>
            <person name="Castanera R."/>
            <person name="Culley D."/>
            <person name="Daum C."/>
            <person name="Ezra D."/>
            <person name="Gonzalez J."/>
            <person name="Henrissat B."/>
            <person name="Kuo A."/>
            <person name="Liang C."/>
            <person name="Lipzen A."/>
            <person name="Lutzoni F."/>
            <person name="Magnuson J."/>
            <person name="Mondo S."/>
            <person name="Nolan M."/>
            <person name="Ohm R."/>
            <person name="Pangilinan J."/>
            <person name="Park H.-J."/>
            <person name="Ramirez L."/>
            <person name="Alfaro M."/>
            <person name="Sun H."/>
            <person name="Tritt A."/>
            <person name="Yoshinaga Y."/>
            <person name="Zwiers L.-H."/>
            <person name="Turgeon B."/>
            <person name="Goodwin S."/>
            <person name="Spatafora J."/>
            <person name="Crous P."/>
            <person name="Grigoriev I."/>
        </authorList>
    </citation>
    <scope>NUCLEOTIDE SEQUENCE</scope>
    <source>
        <strain evidence="2">CBS 119925</strain>
    </source>
</reference>
<proteinExistence type="predicted"/>
<evidence type="ECO:0000313" key="2">
    <source>
        <dbReference type="EMBL" id="KAF2752140.1"/>
    </source>
</evidence>
<dbReference type="EMBL" id="MU006561">
    <property type="protein sequence ID" value="KAF2752140.1"/>
    <property type="molecule type" value="Genomic_DNA"/>
</dbReference>
<feature type="compositionally biased region" description="Pro residues" evidence="1">
    <location>
        <begin position="24"/>
        <end position="34"/>
    </location>
</feature>
<keyword evidence="3" id="KW-1185">Reference proteome</keyword>